<evidence type="ECO:0000313" key="1">
    <source>
        <dbReference type="EMBL" id="OWK37606.1"/>
    </source>
</evidence>
<name>A0A225DJJ3_9BACT</name>
<sequence length="136" mass="14531">MKTRLLAAALVGLAAAGCGDGPTRVPVEGTVSFDGRPVADGAITFIPADNRGPTAGARIVDGRYAIPRATGIGVGEYRVEIVGNRETGKTVRDPSDPSRRTTLTEQYVPEKYNRNTTLKAKIDAKTTVINYELTRQ</sequence>
<keyword evidence="2" id="KW-1185">Reference proteome</keyword>
<accession>A0A225DJJ3</accession>
<proteinExistence type="predicted"/>
<gene>
    <name evidence="1" type="ORF">FRUB_06726</name>
</gene>
<organism evidence="1 2">
    <name type="scientific">Fimbriiglobus ruber</name>
    <dbReference type="NCBI Taxonomy" id="1908690"/>
    <lineage>
        <taxon>Bacteria</taxon>
        <taxon>Pseudomonadati</taxon>
        <taxon>Planctomycetota</taxon>
        <taxon>Planctomycetia</taxon>
        <taxon>Gemmatales</taxon>
        <taxon>Gemmataceae</taxon>
        <taxon>Fimbriiglobus</taxon>
    </lineage>
</organism>
<dbReference type="EMBL" id="NIDE01000014">
    <property type="protein sequence ID" value="OWK37606.1"/>
    <property type="molecule type" value="Genomic_DNA"/>
</dbReference>
<reference evidence="2" key="1">
    <citation type="submission" date="2017-06" db="EMBL/GenBank/DDBJ databases">
        <title>Genome analysis of Fimbriiglobus ruber SP5, the first member of the order Planctomycetales with confirmed chitinolytic capability.</title>
        <authorList>
            <person name="Ravin N.V."/>
            <person name="Rakitin A.L."/>
            <person name="Ivanova A.A."/>
            <person name="Beletsky A.V."/>
            <person name="Kulichevskaya I.S."/>
            <person name="Mardanov A.V."/>
            <person name="Dedysh S.N."/>
        </authorList>
    </citation>
    <scope>NUCLEOTIDE SEQUENCE [LARGE SCALE GENOMIC DNA]</scope>
    <source>
        <strain evidence="2">SP5</strain>
    </source>
</reference>
<dbReference type="Proteomes" id="UP000214646">
    <property type="component" value="Unassembled WGS sequence"/>
</dbReference>
<evidence type="ECO:0008006" key="3">
    <source>
        <dbReference type="Google" id="ProtNLM"/>
    </source>
</evidence>
<dbReference type="PROSITE" id="PS51257">
    <property type="entry name" value="PROKAR_LIPOPROTEIN"/>
    <property type="match status" value="1"/>
</dbReference>
<protein>
    <recommendedName>
        <fullName evidence="3">Carboxypeptidase regulatory-like domain-containing protein</fullName>
    </recommendedName>
</protein>
<dbReference type="AlphaFoldDB" id="A0A225DJJ3"/>
<comment type="caution">
    <text evidence="1">The sequence shown here is derived from an EMBL/GenBank/DDBJ whole genome shotgun (WGS) entry which is preliminary data.</text>
</comment>
<evidence type="ECO:0000313" key="2">
    <source>
        <dbReference type="Proteomes" id="UP000214646"/>
    </source>
</evidence>